<evidence type="ECO:0000313" key="2">
    <source>
        <dbReference type="EMBL" id="KAA1397281.1"/>
    </source>
</evidence>
<proteinExistence type="predicted"/>
<sequence>MSSGYPPPYYVPPKHPQATTAMVLGILGIAVCGFIAPFAWSIGGKAVKEIDANPQAYSGRGEANAGKILGIVGSCILILGIVALIGLFSLGVAVDSSSS</sequence>
<dbReference type="Proteomes" id="UP000380867">
    <property type="component" value="Unassembled WGS sequence"/>
</dbReference>
<organism evidence="2 3">
    <name type="scientific">Aeromicrobium ginsengisoli</name>
    <dbReference type="NCBI Taxonomy" id="363867"/>
    <lineage>
        <taxon>Bacteria</taxon>
        <taxon>Bacillati</taxon>
        <taxon>Actinomycetota</taxon>
        <taxon>Actinomycetes</taxon>
        <taxon>Propionibacteriales</taxon>
        <taxon>Nocardioidaceae</taxon>
        <taxon>Aeromicrobium</taxon>
    </lineage>
</organism>
<keyword evidence="1" id="KW-0472">Membrane</keyword>
<keyword evidence="1" id="KW-0812">Transmembrane</keyword>
<feature type="transmembrane region" description="Helical" evidence="1">
    <location>
        <begin position="20"/>
        <end position="40"/>
    </location>
</feature>
<evidence type="ECO:0000256" key="1">
    <source>
        <dbReference type="SAM" id="Phobius"/>
    </source>
</evidence>
<keyword evidence="3" id="KW-1185">Reference proteome</keyword>
<dbReference type="OrthoDB" id="3733716at2"/>
<feature type="transmembrane region" description="Helical" evidence="1">
    <location>
        <begin position="68"/>
        <end position="94"/>
    </location>
</feature>
<accession>A0A5M4FEL7</accession>
<dbReference type="RefSeq" id="WP_149688763.1">
    <property type="nucleotide sequence ID" value="NZ_SDPQ02000002.1"/>
</dbReference>
<reference evidence="2" key="1">
    <citation type="submission" date="2019-09" db="EMBL/GenBank/DDBJ databases">
        <authorList>
            <person name="Li J."/>
        </authorList>
    </citation>
    <scope>NUCLEOTIDE SEQUENCE [LARGE SCALE GENOMIC DNA]</scope>
    <source>
        <strain evidence="2">JCM 14732</strain>
    </source>
</reference>
<comment type="caution">
    <text evidence="2">The sequence shown here is derived from an EMBL/GenBank/DDBJ whole genome shotgun (WGS) entry which is preliminary data.</text>
</comment>
<gene>
    <name evidence="2" type="ORF">ESP70_007770</name>
</gene>
<dbReference type="EMBL" id="SDPQ02000002">
    <property type="protein sequence ID" value="KAA1397281.1"/>
    <property type="molecule type" value="Genomic_DNA"/>
</dbReference>
<dbReference type="AlphaFoldDB" id="A0A5M4FEL7"/>
<keyword evidence="1" id="KW-1133">Transmembrane helix</keyword>
<protein>
    <submittedName>
        <fullName evidence="2">DUF4190 domain-containing protein</fullName>
    </submittedName>
</protein>
<evidence type="ECO:0000313" key="3">
    <source>
        <dbReference type="Proteomes" id="UP000380867"/>
    </source>
</evidence>
<name>A0A5M4FEL7_9ACTN</name>